<evidence type="ECO:0000256" key="6">
    <source>
        <dbReference type="SAM" id="MobiDB-lite"/>
    </source>
</evidence>
<evidence type="ECO:0000256" key="4">
    <source>
        <dbReference type="HAMAP-Rule" id="MF_01341"/>
    </source>
</evidence>
<name>A0A3N2QC37_9BACT</name>
<dbReference type="InterPro" id="IPR030878">
    <property type="entry name" value="Ribosomal_uL15"/>
</dbReference>
<dbReference type="PANTHER" id="PTHR12934:SF11">
    <property type="entry name" value="LARGE RIBOSOMAL SUBUNIT PROTEIN UL15M"/>
    <property type="match status" value="1"/>
</dbReference>
<dbReference type="OrthoDB" id="9810293at2"/>
<dbReference type="GO" id="GO:0006412">
    <property type="term" value="P:translation"/>
    <property type="evidence" value="ECO:0007669"/>
    <property type="project" value="UniProtKB-UniRule"/>
</dbReference>
<evidence type="ECO:0000256" key="3">
    <source>
        <dbReference type="ARBA" id="ARBA00023274"/>
    </source>
</evidence>
<keyword evidence="3 4" id="KW-0687">Ribonucleoprotein</keyword>
<proteinExistence type="inferred from homology"/>
<dbReference type="InterPro" id="IPR036227">
    <property type="entry name" value="Ribosomal_uL15/eL18_sf"/>
</dbReference>
<comment type="similarity">
    <text evidence="1 4 5">Belongs to the universal ribosomal protein uL15 family.</text>
</comment>
<reference evidence="8 9" key="1">
    <citation type="submission" date="2018-09" db="EMBL/GenBank/DDBJ databases">
        <title>Comparative Genomics of Wolbachia-Cardinium Dual Endosymbiosis in a Plant-Parasitic Nematode.</title>
        <authorList>
            <person name="Brown A.M.V."/>
            <person name="Wasala S.K."/>
            <person name="Howe D.K."/>
            <person name="Peetz A.B."/>
            <person name="Zasada I.A."/>
            <person name="Denver D.R."/>
        </authorList>
    </citation>
    <scope>NUCLEOTIDE SEQUENCE [LARGE SCALE GENOMIC DNA]</scope>
    <source>
        <strain evidence="8 9">Pp_1</strain>
    </source>
</reference>
<evidence type="ECO:0000313" key="8">
    <source>
        <dbReference type="EMBL" id="ROT47374.1"/>
    </source>
</evidence>
<keyword evidence="9" id="KW-1185">Reference proteome</keyword>
<evidence type="ECO:0000313" key="9">
    <source>
        <dbReference type="Proteomes" id="UP000270927"/>
    </source>
</evidence>
<dbReference type="Proteomes" id="UP000270927">
    <property type="component" value="Unassembled WGS sequence"/>
</dbReference>
<comment type="subunit">
    <text evidence="4">Part of the 50S ribosomal subunit.</text>
</comment>
<dbReference type="AlphaFoldDB" id="A0A3N2QC37"/>
<gene>
    <name evidence="4" type="primary">rplO</name>
    <name evidence="8" type="ORF">EDM02_02980</name>
</gene>
<sequence>MKLHTLKPAIGSFKQKKRVGRGQGSGKGGTATRGHNGAQSRSGYKRKVGFEGGQQPLKRRIPKYGFKCPSRIAFTPLNLSVLQTLAEKHNVFHLDQVFLRKHRIIGKNEKYKILGEGALTVKLSVAAHRCSAAALQAIRDLGGDVTLLAIYE</sequence>
<evidence type="ECO:0000259" key="7">
    <source>
        <dbReference type="Pfam" id="PF00828"/>
    </source>
</evidence>
<keyword evidence="4" id="KW-0699">rRNA-binding</keyword>
<dbReference type="RefSeq" id="WP_123662930.1">
    <property type="nucleotide sequence ID" value="NZ_RARA01000024.1"/>
</dbReference>
<evidence type="ECO:0000256" key="1">
    <source>
        <dbReference type="ARBA" id="ARBA00007320"/>
    </source>
</evidence>
<dbReference type="EMBL" id="RARA01000024">
    <property type="protein sequence ID" value="ROT47374.1"/>
    <property type="molecule type" value="Genomic_DNA"/>
</dbReference>
<keyword evidence="4" id="KW-0694">RNA-binding</keyword>
<comment type="caution">
    <text evidence="8">The sequence shown here is derived from an EMBL/GenBank/DDBJ whole genome shotgun (WGS) entry which is preliminary data.</text>
</comment>
<dbReference type="GO" id="GO:0022625">
    <property type="term" value="C:cytosolic large ribosomal subunit"/>
    <property type="evidence" value="ECO:0007669"/>
    <property type="project" value="TreeGrafter"/>
</dbReference>
<dbReference type="InterPro" id="IPR021131">
    <property type="entry name" value="Ribosomal_uL15/eL18"/>
</dbReference>
<evidence type="ECO:0000256" key="2">
    <source>
        <dbReference type="ARBA" id="ARBA00022980"/>
    </source>
</evidence>
<dbReference type="PROSITE" id="PS00475">
    <property type="entry name" value="RIBOSOMAL_L15"/>
    <property type="match status" value="1"/>
</dbReference>
<protein>
    <recommendedName>
        <fullName evidence="4">Large ribosomal subunit protein uL15</fullName>
    </recommendedName>
</protein>
<evidence type="ECO:0000256" key="5">
    <source>
        <dbReference type="RuleBase" id="RU003888"/>
    </source>
</evidence>
<feature type="compositionally biased region" description="Gly residues" evidence="6">
    <location>
        <begin position="21"/>
        <end position="31"/>
    </location>
</feature>
<dbReference type="Gene3D" id="3.100.10.10">
    <property type="match status" value="1"/>
</dbReference>
<dbReference type="SUPFAM" id="SSF52080">
    <property type="entry name" value="Ribosomal proteins L15p and L18e"/>
    <property type="match status" value="1"/>
</dbReference>
<feature type="region of interest" description="Disordered" evidence="6">
    <location>
        <begin position="11"/>
        <end position="56"/>
    </location>
</feature>
<dbReference type="NCBIfam" id="TIGR01071">
    <property type="entry name" value="rplO_bact"/>
    <property type="match status" value="1"/>
</dbReference>
<feature type="domain" description="Large ribosomal subunit protein uL15/eL18" evidence="7">
    <location>
        <begin position="76"/>
        <end position="146"/>
    </location>
</feature>
<accession>A0A3N2QC37</accession>
<dbReference type="InterPro" id="IPR005749">
    <property type="entry name" value="Ribosomal_uL15_bac-type"/>
</dbReference>
<dbReference type="Pfam" id="PF00828">
    <property type="entry name" value="Ribosomal_L27A"/>
    <property type="match status" value="1"/>
</dbReference>
<dbReference type="InterPro" id="IPR001196">
    <property type="entry name" value="Ribosomal_uL15_CS"/>
</dbReference>
<dbReference type="HAMAP" id="MF_01341">
    <property type="entry name" value="Ribosomal_uL15"/>
    <property type="match status" value="1"/>
</dbReference>
<dbReference type="PANTHER" id="PTHR12934">
    <property type="entry name" value="50S RIBOSOMAL PROTEIN L15"/>
    <property type="match status" value="1"/>
</dbReference>
<dbReference type="GO" id="GO:0019843">
    <property type="term" value="F:rRNA binding"/>
    <property type="evidence" value="ECO:0007669"/>
    <property type="project" value="UniProtKB-UniRule"/>
</dbReference>
<dbReference type="GO" id="GO:0003735">
    <property type="term" value="F:structural constituent of ribosome"/>
    <property type="evidence" value="ECO:0007669"/>
    <property type="project" value="InterPro"/>
</dbReference>
<organism evidence="8 9">
    <name type="scientific">Candidatus Cardinium hertigii</name>
    <dbReference type="NCBI Taxonomy" id="247481"/>
    <lineage>
        <taxon>Bacteria</taxon>
        <taxon>Pseudomonadati</taxon>
        <taxon>Bacteroidota</taxon>
        <taxon>Cytophagia</taxon>
        <taxon>Cytophagales</taxon>
        <taxon>Amoebophilaceae</taxon>
        <taxon>Candidatus Cardinium</taxon>
    </lineage>
</organism>
<keyword evidence="2 4" id="KW-0689">Ribosomal protein</keyword>
<comment type="function">
    <text evidence="4">Binds to the 23S rRNA.</text>
</comment>